<gene>
    <name evidence="1" type="ORF">TIFTF001_044340</name>
</gene>
<name>A0AA87ZBB8_FICCA</name>
<protein>
    <submittedName>
        <fullName evidence="1">Uncharacterized protein</fullName>
    </submittedName>
</protein>
<evidence type="ECO:0000313" key="2">
    <source>
        <dbReference type="Proteomes" id="UP001187192"/>
    </source>
</evidence>
<dbReference type="PANTHER" id="PTHR31170:SF17">
    <property type="match status" value="1"/>
</dbReference>
<sequence>MEANVDQVTIEVKIDVDGLATEFENLMSDNLFMPLECCIFRVPAILSRHNEKAYAPNAFSVGPFYYKQRPLMEATQKIKLKYLRGLISRSQSSLKVFIEAVTQVQEVARKCYAGPIDMTMKEFVKVMVLDGCFIIELFRKKAYEDLREQDDPI</sequence>
<evidence type="ECO:0000313" key="1">
    <source>
        <dbReference type="EMBL" id="GMN29345.1"/>
    </source>
</evidence>
<dbReference type="Proteomes" id="UP001187192">
    <property type="component" value="Unassembled WGS sequence"/>
</dbReference>
<dbReference type="PANTHER" id="PTHR31170">
    <property type="entry name" value="BNAC04G53230D PROTEIN"/>
    <property type="match status" value="1"/>
</dbReference>
<dbReference type="InterPro" id="IPR004158">
    <property type="entry name" value="DUF247_pln"/>
</dbReference>
<proteinExistence type="predicted"/>
<dbReference type="Pfam" id="PF03140">
    <property type="entry name" value="DUF247"/>
    <property type="match status" value="1"/>
</dbReference>
<dbReference type="AlphaFoldDB" id="A0AA87ZBB8"/>
<dbReference type="EMBL" id="BTGU01003266">
    <property type="protein sequence ID" value="GMN29345.1"/>
    <property type="molecule type" value="Genomic_DNA"/>
</dbReference>
<comment type="caution">
    <text evidence="1">The sequence shown here is derived from an EMBL/GenBank/DDBJ whole genome shotgun (WGS) entry which is preliminary data.</text>
</comment>
<feature type="non-terminal residue" evidence="1">
    <location>
        <position position="153"/>
    </location>
</feature>
<keyword evidence="2" id="KW-1185">Reference proteome</keyword>
<reference evidence="1" key="1">
    <citation type="submission" date="2023-07" db="EMBL/GenBank/DDBJ databases">
        <title>draft genome sequence of fig (Ficus carica).</title>
        <authorList>
            <person name="Takahashi T."/>
            <person name="Nishimura K."/>
        </authorList>
    </citation>
    <scope>NUCLEOTIDE SEQUENCE</scope>
</reference>
<accession>A0AA87ZBB8</accession>
<organism evidence="1 2">
    <name type="scientific">Ficus carica</name>
    <name type="common">Common fig</name>
    <dbReference type="NCBI Taxonomy" id="3494"/>
    <lineage>
        <taxon>Eukaryota</taxon>
        <taxon>Viridiplantae</taxon>
        <taxon>Streptophyta</taxon>
        <taxon>Embryophyta</taxon>
        <taxon>Tracheophyta</taxon>
        <taxon>Spermatophyta</taxon>
        <taxon>Magnoliopsida</taxon>
        <taxon>eudicotyledons</taxon>
        <taxon>Gunneridae</taxon>
        <taxon>Pentapetalae</taxon>
        <taxon>rosids</taxon>
        <taxon>fabids</taxon>
        <taxon>Rosales</taxon>
        <taxon>Moraceae</taxon>
        <taxon>Ficeae</taxon>
        <taxon>Ficus</taxon>
    </lineage>
</organism>